<organism evidence="1 2">
    <name type="scientific">Mytilus coruscus</name>
    <name type="common">Sea mussel</name>
    <dbReference type="NCBI Taxonomy" id="42192"/>
    <lineage>
        <taxon>Eukaryota</taxon>
        <taxon>Metazoa</taxon>
        <taxon>Spiralia</taxon>
        <taxon>Lophotrochozoa</taxon>
        <taxon>Mollusca</taxon>
        <taxon>Bivalvia</taxon>
        <taxon>Autobranchia</taxon>
        <taxon>Pteriomorphia</taxon>
        <taxon>Mytilida</taxon>
        <taxon>Mytiloidea</taxon>
        <taxon>Mytilidae</taxon>
        <taxon>Mytilinae</taxon>
        <taxon>Mytilus</taxon>
    </lineage>
</organism>
<reference evidence="1 2" key="1">
    <citation type="submission" date="2020-06" db="EMBL/GenBank/DDBJ databases">
        <authorList>
            <person name="Li R."/>
            <person name="Bekaert M."/>
        </authorList>
    </citation>
    <scope>NUCLEOTIDE SEQUENCE [LARGE SCALE GENOMIC DNA]</scope>
    <source>
        <strain evidence="2">wild</strain>
    </source>
</reference>
<protein>
    <submittedName>
        <fullName evidence="1">Uncharacterized protein</fullName>
    </submittedName>
</protein>
<dbReference type="AlphaFoldDB" id="A0A6J8CUN0"/>
<accession>A0A6J8CUN0</accession>
<gene>
    <name evidence="1" type="ORF">MCOR_33769</name>
</gene>
<dbReference type="SUPFAM" id="SSF63825">
    <property type="entry name" value="YWTD domain"/>
    <property type="match status" value="1"/>
</dbReference>
<dbReference type="Gene3D" id="2.120.10.30">
    <property type="entry name" value="TolB, C-terminal domain"/>
    <property type="match status" value="1"/>
</dbReference>
<dbReference type="InterPro" id="IPR011042">
    <property type="entry name" value="6-blade_b-propeller_TolB-like"/>
</dbReference>
<evidence type="ECO:0000313" key="2">
    <source>
        <dbReference type="Proteomes" id="UP000507470"/>
    </source>
</evidence>
<sequence>MEKDIKSLKQDTSEIHLFQAVRLLDANTHRKELEIRDIQTANIPTLTYFPPDLESIIEKVLQDLGTIHIENAQVPMSVLEIDQQVLFPVKPQGDQKKLSLTNSFQTRILGDNVCIYKGCFIPGNSDKVFVVTSDGKEREIYTSPDLEDSQGVAVDHRGDVYVVGRGSNNIHRISEDGQEHDIVLTADDGINLPGGLSYNFETRELLVINNNYETVNIYKTPIMVQCPTVSNKNP</sequence>
<evidence type="ECO:0000313" key="1">
    <source>
        <dbReference type="EMBL" id="CAC5399515.1"/>
    </source>
</evidence>
<proteinExistence type="predicted"/>
<dbReference type="OrthoDB" id="10454442at2759"/>
<dbReference type="EMBL" id="CACVKT020006042">
    <property type="protein sequence ID" value="CAC5399515.1"/>
    <property type="molecule type" value="Genomic_DNA"/>
</dbReference>
<keyword evidence="2" id="KW-1185">Reference proteome</keyword>
<dbReference type="Proteomes" id="UP000507470">
    <property type="component" value="Unassembled WGS sequence"/>
</dbReference>
<name>A0A6J8CUN0_MYTCO</name>